<dbReference type="EMBL" id="MPUH01000140">
    <property type="protein sequence ID" value="OMJ88820.1"/>
    <property type="molecule type" value="Genomic_DNA"/>
</dbReference>
<proteinExistence type="predicted"/>
<gene>
    <name evidence="1" type="ORF">SteCoe_9117</name>
</gene>
<organism evidence="1 2">
    <name type="scientific">Stentor coeruleus</name>
    <dbReference type="NCBI Taxonomy" id="5963"/>
    <lineage>
        <taxon>Eukaryota</taxon>
        <taxon>Sar</taxon>
        <taxon>Alveolata</taxon>
        <taxon>Ciliophora</taxon>
        <taxon>Postciliodesmatophora</taxon>
        <taxon>Heterotrichea</taxon>
        <taxon>Heterotrichida</taxon>
        <taxon>Stentoridae</taxon>
        <taxon>Stentor</taxon>
    </lineage>
</organism>
<accession>A0A1R2CIN8</accession>
<protein>
    <submittedName>
        <fullName evidence="1">Uncharacterized protein</fullName>
    </submittedName>
</protein>
<evidence type="ECO:0000313" key="1">
    <source>
        <dbReference type="EMBL" id="OMJ88820.1"/>
    </source>
</evidence>
<dbReference type="AlphaFoldDB" id="A0A1R2CIN8"/>
<reference evidence="1 2" key="1">
    <citation type="submission" date="2016-11" db="EMBL/GenBank/DDBJ databases">
        <title>The macronuclear genome of Stentor coeruleus: a giant cell with tiny introns.</title>
        <authorList>
            <person name="Slabodnick M."/>
            <person name="Ruby J.G."/>
            <person name="Reiff S.B."/>
            <person name="Swart E.C."/>
            <person name="Gosai S."/>
            <person name="Prabakaran S."/>
            <person name="Witkowska E."/>
            <person name="Larue G.E."/>
            <person name="Fisher S."/>
            <person name="Freeman R.M."/>
            <person name="Gunawardena J."/>
            <person name="Chu W."/>
            <person name="Stover N.A."/>
            <person name="Gregory B.D."/>
            <person name="Nowacki M."/>
            <person name="Derisi J."/>
            <person name="Roy S.W."/>
            <person name="Marshall W.F."/>
            <person name="Sood P."/>
        </authorList>
    </citation>
    <scope>NUCLEOTIDE SEQUENCE [LARGE SCALE GENOMIC DNA]</scope>
    <source>
        <strain evidence="1">WM001</strain>
    </source>
</reference>
<evidence type="ECO:0000313" key="2">
    <source>
        <dbReference type="Proteomes" id="UP000187209"/>
    </source>
</evidence>
<keyword evidence="2" id="KW-1185">Reference proteome</keyword>
<dbReference type="Proteomes" id="UP000187209">
    <property type="component" value="Unassembled WGS sequence"/>
</dbReference>
<name>A0A1R2CIN8_9CILI</name>
<sequence length="170" mass="19837">MNNDSTEIDSVGVIIRHLQEASFKPFINWKGRMCCISNMDLFASIVLPTLNSKYTIESFIQLLRGLNIAFKKSDTFLKIICPGIHGKLRSRSRSQNPIMKSFDKIEIKQEKLYSTIVRTQEKLERALKINRQIKLELKKSEEFQKRIITSQIEDIEAKDMKVKYVDKCYS</sequence>
<comment type="caution">
    <text evidence="1">The sequence shown here is derived from an EMBL/GenBank/DDBJ whole genome shotgun (WGS) entry which is preliminary data.</text>
</comment>